<reference evidence="3 4" key="1">
    <citation type="journal article" date="2007" name="ISME J.">
        <title>Sequence-based analysis of pQBR103; a representative of a unique, transfer-proficient mega plasmid resident in the microbial community of sugar beet.</title>
        <authorList>
            <person name="Tett A."/>
            <person name="Spiers A.J."/>
            <person name="Crossman L.C."/>
            <person name="Ager D."/>
            <person name="Ciric L."/>
            <person name="Dow J.M."/>
            <person name="Fry J.C."/>
            <person name="Harris D."/>
            <person name="Lilley A."/>
            <person name="Oliver A."/>
            <person name="Parkhill J."/>
            <person name="Quail M.A."/>
            <person name="Rainey P.B."/>
            <person name="Saunders N.J."/>
            <person name="Seeger K."/>
            <person name="Snyder L.A.S."/>
            <person name="Squares R."/>
            <person name="Thomas C.M."/>
            <person name="Turner S.L."/>
            <person name="Zhang X.-X."/>
            <person name="Field D."/>
            <person name="Bailey M.J."/>
        </authorList>
    </citation>
    <scope>NUCLEOTIDE SEQUENCE [LARGE SCALE GENOMIC DNA]</scope>
    <source>
        <strain evidence="3 4">SBW25</strain>
    </source>
</reference>
<feature type="compositionally biased region" description="Pro residues" evidence="1">
    <location>
        <begin position="506"/>
        <end position="518"/>
    </location>
</feature>
<proteinExistence type="predicted"/>
<feature type="compositionally biased region" description="Basic and acidic residues" evidence="1">
    <location>
        <begin position="398"/>
        <end position="409"/>
    </location>
</feature>
<gene>
    <name evidence="3" type="ordered locus">pQBR0041</name>
</gene>
<accession>A4V807</accession>
<name>A4V807_PSEFS</name>
<dbReference type="AlphaFoldDB" id="A4V807"/>
<evidence type="ECO:0000256" key="2">
    <source>
        <dbReference type="SAM" id="Phobius"/>
    </source>
</evidence>
<feature type="region of interest" description="Disordered" evidence="1">
    <location>
        <begin position="372"/>
        <end position="415"/>
    </location>
</feature>
<keyword evidence="2" id="KW-0472">Membrane</keyword>
<dbReference type="EMBL" id="AM235768">
    <property type="protein sequence ID" value="CAM96073.1"/>
    <property type="molecule type" value="Genomic_DNA"/>
</dbReference>
<keyword evidence="2" id="KW-1133">Transmembrane helix</keyword>
<feature type="region of interest" description="Disordered" evidence="1">
    <location>
        <begin position="504"/>
        <end position="525"/>
    </location>
</feature>
<evidence type="ECO:0000313" key="4">
    <source>
        <dbReference type="Proteomes" id="UP000002332"/>
    </source>
</evidence>
<keyword evidence="2 3" id="KW-0812">Transmembrane</keyword>
<evidence type="ECO:0000313" key="3">
    <source>
        <dbReference type="EMBL" id="CAM96073.1"/>
    </source>
</evidence>
<organism evidence="3 4">
    <name type="scientific">Pseudomonas fluorescens (strain SBW25)</name>
    <dbReference type="NCBI Taxonomy" id="216595"/>
    <lineage>
        <taxon>Bacteria</taxon>
        <taxon>Pseudomonadati</taxon>
        <taxon>Pseudomonadota</taxon>
        <taxon>Gammaproteobacteria</taxon>
        <taxon>Pseudomonadales</taxon>
        <taxon>Pseudomonadaceae</taxon>
        <taxon>Pseudomonas</taxon>
    </lineage>
</organism>
<keyword evidence="3" id="KW-0614">Plasmid</keyword>
<sequence length="525" mass="56809">MNMTPSDPTFSSWCLFLATVVIVFLLATYAYLKYRMSSKPNAPLEIDPDATHEAADNIASTSLVSDDPVDESIPEEFRYNVVFNKKVSELRAMFEEQHRLIREEGAEKPKRNVAYQAVICDEQLNHIPLDARSLGLLVQGDELDPSMLSENFEFSLILAMGSSSPGTIDVPFDTSVDTREILYQAESAGFGVNLLPPANATVINAEVEAYCDLLRDYGRICLEGQSCNIRVSPIDGYMEYLLYAELGYKPKVISTDEMMNMLYTDTMSEVVMDHVKACIEEVVIEVLGPDFMKDLVLNTVKALHLKDLQFMEARASILEAELDTRTPFPNMIRILAETTGLRGADAAGLLFELKNAIHTVLDKYLPPDPVEDVEPKTVVTSDSGAETASTDGVQQVDPEAKVPAEDSAKRVRAPNTKQADLAKALCLMASSVAGGPEALKAVWASIETATQLDQRINLDRETTLPSLAAGRLADALGVAPKVAALAAGELATLVQVVLEAGGAIEPAPPPAPPKPTPPSGLIAVG</sequence>
<geneLocation type="plasmid" evidence="3 4">
    <name>pQBR103</name>
</geneLocation>
<dbReference type="PATRIC" id="fig|216595.4.peg.21"/>
<feature type="transmembrane region" description="Helical" evidence="2">
    <location>
        <begin position="12"/>
        <end position="32"/>
    </location>
</feature>
<dbReference type="Proteomes" id="UP000002332">
    <property type="component" value="Plasmid pQBR103"/>
</dbReference>
<feature type="compositionally biased region" description="Polar residues" evidence="1">
    <location>
        <begin position="378"/>
        <end position="393"/>
    </location>
</feature>
<protein>
    <submittedName>
        <fullName evidence="3">Transmembrane protein</fullName>
    </submittedName>
</protein>
<evidence type="ECO:0000256" key="1">
    <source>
        <dbReference type="SAM" id="MobiDB-lite"/>
    </source>
</evidence>